<evidence type="ECO:0000256" key="11">
    <source>
        <dbReference type="ARBA" id="ARBA00023264"/>
    </source>
</evidence>
<dbReference type="GO" id="GO:0004605">
    <property type="term" value="F:phosphatidate cytidylyltransferase activity"/>
    <property type="evidence" value="ECO:0007669"/>
    <property type="project" value="TreeGrafter"/>
</dbReference>
<dbReference type="AlphaFoldDB" id="A0A6C0EJ49"/>
<keyword evidence="11" id="KW-1208">Phospholipid metabolism</keyword>
<evidence type="ECO:0000256" key="10">
    <source>
        <dbReference type="ARBA" id="ARBA00023209"/>
    </source>
</evidence>
<evidence type="ECO:0000256" key="4">
    <source>
        <dbReference type="ARBA" id="ARBA00022679"/>
    </source>
</evidence>
<evidence type="ECO:0000256" key="1">
    <source>
        <dbReference type="ARBA" id="ARBA00004651"/>
    </source>
</evidence>
<dbReference type="GO" id="GO:0016024">
    <property type="term" value="P:CDP-diacylglycerol biosynthetic process"/>
    <property type="evidence" value="ECO:0007669"/>
    <property type="project" value="TreeGrafter"/>
</dbReference>
<keyword evidence="9 12" id="KW-0472">Membrane</keyword>
<name>A0A6C0EJ49_9ZZZZ</name>
<dbReference type="GO" id="GO:0005886">
    <property type="term" value="C:plasma membrane"/>
    <property type="evidence" value="ECO:0007669"/>
    <property type="project" value="UniProtKB-SubCell"/>
</dbReference>
<keyword evidence="10" id="KW-0594">Phospholipid biosynthesis</keyword>
<evidence type="ECO:0000313" key="13">
    <source>
        <dbReference type="EMBL" id="QHT29057.1"/>
    </source>
</evidence>
<keyword evidence="2" id="KW-1003">Cell membrane</keyword>
<evidence type="ECO:0000256" key="7">
    <source>
        <dbReference type="ARBA" id="ARBA00022989"/>
    </source>
</evidence>
<sequence>MALIFSTYEISYFMILVSFFILDYIYSIQLFNIIVINSIVLEYIYNCYKQCNLYNIVFGFIWLTPIFLLVNEYVPIGISDRDDIFKLIILNSVSDTTQSFMGKLLGKYMDYRPFKYISPSKTLIGYIGGLSITYVIALLLNFNNIFILLLLNVLGDLGASYIKRTMGIKDFSYIFGAKGGILDRVDSSTLNIPFNYFYKYYC</sequence>
<accession>A0A6C0EJ49</accession>
<keyword evidence="7 12" id="KW-1133">Transmembrane helix</keyword>
<evidence type="ECO:0000256" key="8">
    <source>
        <dbReference type="ARBA" id="ARBA00023098"/>
    </source>
</evidence>
<dbReference type="PANTHER" id="PTHR46382">
    <property type="entry name" value="PHOSPHATIDATE CYTIDYLYLTRANSFERASE"/>
    <property type="match status" value="1"/>
</dbReference>
<evidence type="ECO:0000256" key="3">
    <source>
        <dbReference type="ARBA" id="ARBA00022516"/>
    </source>
</evidence>
<dbReference type="EMBL" id="MN738867">
    <property type="protein sequence ID" value="QHT29057.1"/>
    <property type="molecule type" value="Genomic_DNA"/>
</dbReference>
<organism evidence="13">
    <name type="scientific">viral metagenome</name>
    <dbReference type="NCBI Taxonomy" id="1070528"/>
    <lineage>
        <taxon>unclassified sequences</taxon>
        <taxon>metagenomes</taxon>
        <taxon>organismal metagenomes</taxon>
    </lineage>
</organism>
<keyword evidence="4" id="KW-0808">Transferase</keyword>
<evidence type="ECO:0000256" key="9">
    <source>
        <dbReference type="ARBA" id="ARBA00023136"/>
    </source>
</evidence>
<evidence type="ECO:0000256" key="6">
    <source>
        <dbReference type="ARBA" id="ARBA00022695"/>
    </source>
</evidence>
<reference evidence="13" key="1">
    <citation type="journal article" date="2020" name="Nature">
        <title>Giant virus diversity and host interactions through global metagenomics.</title>
        <authorList>
            <person name="Schulz F."/>
            <person name="Roux S."/>
            <person name="Paez-Espino D."/>
            <person name="Jungbluth S."/>
            <person name="Walsh D.A."/>
            <person name="Denef V.J."/>
            <person name="McMahon K.D."/>
            <person name="Konstantinidis K.T."/>
            <person name="Eloe-Fadrosh E.A."/>
            <person name="Kyrpides N.C."/>
            <person name="Woyke T."/>
        </authorList>
    </citation>
    <scope>NUCLEOTIDE SEQUENCE</scope>
    <source>
        <strain evidence="13">GVMAG-M-3300001351-8</strain>
    </source>
</reference>
<keyword evidence="6" id="KW-0548">Nucleotidyltransferase</keyword>
<feature type="transmembrane region" description="Helical" evidence="12">
    <location>
        <begin position="12"/>
        <end position="41"/>
    </location>
</feature>
<dbReference type="PANTHER" id="PTHR46382:SF1">
    <property type="entry name" value="PHOSPHATIDATE CYTIDYLYLTRANSFERASE"/>
    <property type="match status" value="1"/>
</dbReference>
<feature type="transmembrane region" description="Helical" evidence="12">
    <location>
        <begin position="53"/>
        <end position="78"/>
    </location>
</feature>
<protein>
    <recommendedName>
        <fullName evidence="14">Phosphatidate cytidylyltransferase</fullName>
    </recommendedName>
</protein>
<evidence type="ECO:0000256" key="12">
    <source>
        <dbReference type="SAM" id="Phobius"/>
    </source>
</evidence>
<evidence type="ECO:0000256" key="2">
    <source>
        <dbReference type="ARBA" id="ARBA00022475"/>
    </source>
</evidence>
<dbReference type="Pfam" id="PF01148">
    <property type="entry name" value="CTP_transf_1"/>
    <property type="match status" value="1"/>
</dbReference>
<keyword evidence="8" id="KW-0443">Lipid metabolism</keyword>
<keyword evidence="3" id="KW-0444">Lipid biosynthesis</keyword>
<evidence type="ECO:0000256" key="5">
    <source>
        <dbReference type="ARBA" id="ARBA00022692"/>
    </source>
</evidence>
<proteinExistence type="predicted"/>
<comment type="subcellular location">
    <subcellularLocation>
        <location evidence="1">Cell membrane</location>
        <topology evidence="1">Multi-pass membrane protein</topology>
    </subcellularLocation>
</comment>
<keyword evidence="5 12" id="KW-0812">Transmembrane</keyword>
<evidence type="ECO:0008006" key="14">
    <source>
        <dbReference type="Google" id="ProtNLM"/>
    </source>
</evidence>